<evidence type="ECO:0000313" key="1">
    <source>
        <dbReference type="EMBL" id="MFE9170666.1"/>
    </source>
</evidence>
<comment type="caution">
    <text evidence="1">The sequence shown here is derived from an EMBL/GenBank/DDBJ whole genome shotgun (WGS) entry which is preliminary data.</text>
</comment>
<gene>
    <name evidence="1" type="ORF">ACFYNZ_14260</name>
</gene>
<dbReference type="Proteomes" id="UP001601197">
    <property type="component" value="Unassembled WGS sequence"/>
</dbReference>
<sequence>MIQQVVHETTDTVDATAPGGLSQALTVAKDLHSPAYRAPEVVAVPELMGLRTSAERPHRYKVPLRRLTAMAA</sequence>
<keyword evidence="2" id="KW-1185">Reference proteome</keyword>
<organism evidence="1 2">
    <name type="scientific">Streptomyces kebangsaanensis</name>
    <dbReference type="NCBI Taxonomy" id="864058"/>
    <lineage>
        <taxon>Bacteria</taxon>
        <taxon>Bacillati</taxon>
        <taxon>Actinomycetota</taxon>
        <taxon>Actinomycetes</taxon>
        <taxon>Kitasatosporales</taxon>
        <taxon>Streptomycetaceae</taxon>
        <taxon>Streptomyces</taxon>
    </lineage>
</organism>
<protein>
    <submittedName>
        <fullName evidence="1">Uncharacterized protein</fullName>
    </submittedName>
</protein>
<reference evidence="1 2" key="1">
    <citation type="submission" date="2024-10" db="EMBL/GenBank/DDBJ databases">
        <title>The Natural Products Discovery Center: Release of the First 8490 Sequenced Strains for Exploring Actinobacteria Biosynthetic Diversity.</title>
        <authorList>
            <person name="Kalkreuter E."/>
            <person name="Kautsar S.A."/>
            <person name="Yang D."/>
            <person name="Bader C.D."/>
            <person name="Teijaro C.N."/>
            <person name="Fluegel L."/>
            <person name="Davis C.M."/>
            <person name="Simpson J.R."/>
            <person name="Lauterbach L."/>
            <person name="Steele A.D."/>
            <person name="Gui C."/>
            <person name="Meng S."/>
            <person name="Li G."/>
            <person name="Viehrig K."/>
            <person name="Ye F."/>
            <person name="Su P."/>
            <person name="Kiefer A.F."/>
            <person name="Nichols A."/>
            <person name="Cepeda A.J."/>
            <person name="Yan W."/>
            <person name="Fan B."/>
            <person name="Jiang Y."/>
            <person name="Adhikari A."/>
            <person name="Zheng C.-J."/>
            <person name="Schuster L."/>
            <person name="Cowan T.M."/>
            <person name="Smanski M.J."/>
            <person name="Chevrette M.G."/>
            <person name="De Carvalho L.P.S."/>
            <person name="Shen B."/>
        </authorList>
    </citation>
    <scope>NUCLEOTIDE SEQUENCE [LARGE SCALE GENOMIC DNA]</scope>
    <source>
        <strain evidence="1 2">NPDC007147</strain>
    </source>
</reference>
<evidence type="ECO:0000313" key="2">
    <source>
        <dbReference type="Proteomes" id="UP001601197"/>
    </source>
</evidence>
<name>A0ABW6KRX4_9ACTN</name>
<proteinExistence type="predicted"/>
<accession>A0ABW6KRX4</accession>
<dbReference type="RefSeq" id="WP_073950958.1">
    <property type="nucleotide sequence ID" value="NZ_JBIAFJ010000010.1"/>
</dbReference>
<dbReference type="EMBL" id="JBIAFJ010000010">
    <property type="protein sequence ID" value="MFE9170666.1"/>
    <property type="molecule type" value="Genomic_DNA"/>
</dbReference>